<gene>
    <name evidence="1" type="ORF">HPB49_006590</name>
</gene>
<protein>
    <submittedName>
        <fullName evidence="1">Uncharacterized protein</fullName>
    </submittedName>
</protein>
<evidence type="ECO:0000313" key="2">
    <source>
        <dbReference type="Proteomes" id="UP000821865"/>
    </source>
</evidence>
<evidence type="ECO:0000313" key="1">
    <source>
        <dbReference type="EMBL" id="KAH7940838.1"/>
    </source>
</evidence>
<accession>A0ACB8CDL6</accession>
<proteinExistence type="predicted"/>
<reference evidence="1" key="1">
    <citation type="submission" date="2020-05" db="EMBL/GenBank/DDBJ databases">
        <title>Large-scale comparative analyses of tick genomes elucidate their genetic diversity and vector capacities.</title>
        <authorList>
            <person name="Jia N."/>
            <person name="Wang J."/>
            <person name="Shi W."/>
            <person name="Du L."/>
            <person name="Sun Y."/>
            <person name="Zhan W."/>
            <person name="Jiang J."/>
            <person name="Wang Q."/>
            <person name="Zhang B."/>
            <person name="Ji P."/>
            <person name="Sakyi L.B."/>
            <person name="Cui X."/>
            <person name="Yuan T."/>
            <person name="Jiang B."/>
            <person name="Yang W."/>
            <person name="Lam T.T.-Y."/>
            <person name="Chang Q."/>
            <person name="Ding S."/>
            <person name="Wang X."/>
            <person name="Zhu J."/>
            <person name="Ruan X."/>
            <person name="Zhao L."/>
            <person name="Wei J."/>
            <person name="Que T."/>
            <person name="Du C."/>
            <person name="Cheng J."/>
            <person name="Dai P."/>
            <person name="Han X."/>
            <person name="Huang E."/>
            <person name="Gao Y."/>
            <person name="Liu J."/>
            <person name="Shao H."/>
            <person name="Ye R."/>
            <person name="Li L."/>
            <person name="Wei W."/>
            <person name="Wang X."/>
            <person name="Wang C."/>
            <person name="Yang T."/>
            <person name="Huo Q."/>
            <person name="Li W."/>
            <person name="Guo W."/>
            <person name="Chen H."/>
            <person name="Zhou L."/>
            <person name="Ni X."/>
            <person name="Tian J."/>
            <person name="Zhou Y."/>
            <person name="Sheng Y."/>
            <person name="Liu T."/>
            <person name="Pan Y."/>
            <person name="Xia L."/>
            <person name="Li J."/>
            <person name="Zhao F."/>
            <person name="Cao W."/>
        </authorList>
    </citation>
    <scope>NUCLEOTIDE SEQUENCE</scope>
    <source>
        <strain evidence="1">Dsil-2018</strain>
    </source>
</reference>
<keyword evidence="2" id="KW-1185">Reference proteome</keyword>
<comment type="caution">
    <text evidence="1">The sequence shown here is derived from an EMBL/GenBank/DDBJ whole genome shotgun (WGS) entry which is preliminary data.</text>
</comment>
<sequence>MRFFPSQCYSHNQCIEMDEHALCVSNVCDCENGYQRELIYWKYVCRPVFCFTNGLWCESEEGGANSLLRTWLHVRICVVEEAWSSCVLVRSAKGSRTLQSLESSSASCG</sequence>
<dbReference type="EMBL" id="CM023476">
    <property type="protein sequence ID" value="KAH7940838.1"/>
    <property type="molecule type" value="Genomic_DNA"/>
</dbReference>
<dbReference type="Proteomes" id="UP000821865">
    <property type="component" value="Chromosome 7"/>
</dbReference>
<organism evidence="1 2">
    <name type="scientific">Dermacentor silvarum</name>
    <name type="common">Tick</name>
    <dbReference type="NCBI Taxonomy" id="543639"/>
    <lineage>
        <taxon>Eukaryota</taxon>
        <taxon>Metazoa</taxon>
        <taxon>Ecdysozoa</taxon>
        <taxon>Arthropoda</taxon>
        <taxon>Chelicerata</taxon>
        <taxon>Arachnida</taxon>
        <taxon>Acari</taxon>
        <taxon>Parasitiformes</taxon>
        <taxon>Ixodida</taxon>
        <taxon>Ixodoidea</taxon>
        <taxon>Ixodidae</taxon>
        <taxon>Rhipicephalinae</taxon>
        <taxon>Dermacentor</taxon>
    </lineage>
</organism>
<name>A0ACB8CDL6_DERSI</name>